<evidence type="ECO:0000313" key="2">
    <source>
        <dbReference type="EMBL" id="MCT7657458.1"/>
    </source>
</evidence>
<dbReference type="SUPFAM" id="SSF54593">
    <property type="entry name" value="Glyoxalase/Bleomycin resistance protein/Dihydroxybiphenyl dioxygenase"/>
    <property type="match status" value="1"/>
</dbReference>
<evidence type="ECO:0000259" key="1">
    <source>
        <dbReference type="PROSITE" id="PS51819"/>
    </source>
</evidence>
<dbReference type="Proteomes" id="UP001206639">
    <property type="component" value="Unassembled WGS sequence"/>
</dbReference>
<dbReference type="Pfam" id="PF00903">
    <property type="entry name" value="Glyoxalase"/>
    <property type="match status" value="1"/>
</dbReference>
<comment type="caution">
    <text evidence="2">The sequence shown here is derived from an EMBL/GenBank/DDBJ whole genome shotgun (WGS) entry which is preliminary data.</text>
</comment>
<dbReference type="InterPro" id="IPR037523">
    <property type="entry name" value="VOC_core"/>
</dbReference>
<dbReference type="PROSITE" id="PS51819">
    <property type="entry name" value="VOC"/>
    <property type="match status" value="1"/>
</dbReference>
<organism evidence="2 3">
    <name type="scientific">Mycobacterium deserti</name>
    <dbReference type="NCBI Taxonomy" id="2978347"/>
    <lineage>
        <taxon>Bacteria</taxon>
        <taxon>Bacillati</taxon>
        <taxon>Actinomycetota</taxon>
        <taxon>Actinomycetes</taxon>
        <taxon>Mycobacteriales</taxon>
        <taxon>Mycobacteriaceae</taxon>
        <taxon>Mycobacterium</taxon>
    </lineage>
</organism>
<name>A0ABT2M5C0_9MYCO</name>
<dbReference type="Gene3D" id="3.10.180.10">
    <property type="entry name" value="2,3-Dihydroxybiphenyl 1,2-Dioxygenase, domain 1"/>
    <property type="match status" value="1"/>
</dbReference>
<dbReference type="EMBL" id="JAODWD010000001">
    <property type="protein sequence ID" value="MCT7657458.1"/>
    <property type="molecule type" value="Genomic_DNA"/>
</dbReference>
<protein>
    <submittedName>
        <fullName evidence="2">VOC family protein</fullName>
    </submittedName>
</protein>
<proteinExistence type="predicted"/>
<keyword evidence="3" id="KW-1185">Reference proteome</keyword>
<dbReference type="PANTHER" id="PTHR36437">
    <property type="entry name" value="GLYOXALASE/BLEOMYCIN RESISTANCE PROTEIN/DIOXYGENASE"/>
    <property type="match status" value="1"/>
</dbReference>
<dbReference type="InterPro" id="IPR004360">
    <property type="entry name" value="Glyas_Fos-R_dOase_dom"/>
</dbReference>
<dbReference type="PANTHER" id="PTHR36437:SF2">
    <property type="entry name" value="GLYOXALASE_BLEOMYCIN RESISTANCE PROTEIN_DIOXYGENASE"/>
    <property type="match status" value="1"/>
</dbReference>
<dbReference type="RefSeq" id="WP_260991504.1">
    <property type="nucleotide sequence ID" value="NZ_JAODWD010000001.1"/>
</dbReference>
<dbReference type="InterPro" id="IPR029068">
    <property type="entry name" value="Glyas_Bleomycin-R_OHBP_Dase"/>
</dbReference>
<gene>
    <name evidence="2" type="ORF">N4S67_03370</name>
</gene>
<evidence type="ECO:0000313" key="3">
    <source>
        <dbReference type="Proteomes" id="UP001206639"/>
    </source>
</evidence>
<reference evidence="3" key="1">
    <citation type="submission" date="2023-07" db="EMBL/GenBank/DDBJ databases">
        <authorList>
            <person name="Deng Y."/>
            <person name="Zhang Y.-Q."/>
        </authorList>
    </citation>
    <scope>NUCLEOTIDE SEQUENCE [LARGE SCALE GENOMIC DNA]</scope>
    <source>
        <strain evidence="3">CPCC 205710</strain>
    </source>
</reference>
<feature type="domain" description="VOC" evidence="1">
    <location>
        <begin position="4"/>
        <end position="122"/>
    </location>
</feature>
<accession>A0ABT2M5C0</accession>
<sequence length="123" mass="13261">MITRLNTVTVYVSDQQRSLDFYVDKLGFEKRADRDMGPAGRWIEVRPTGSDTGLVLADGNAFGKQDRVGSAADLIFATDDVHAAHASVVARGVPATEPNGLAWGTSFVVTDPDGLEVLIMQPR</sequence>